<reference evidence="3 4" key="1">
    <citation type="journal article" date="2022" name="Syst. Appl. Microbiol.">
        <title>Rhodopirellula aestuarii sp. nov., a novel member of the genus Rhodopirellula isolated from brackish sediments collected in the Tagus River estuary, Portugal.</title>
        <authorList>
            <person name="Vitorino I.R."/>
            <person name="Klimek D."/>
            <person name="Calusinska M."/>
            <person name="Lobo-da-Cunha A."/>
            <person name="Vasconcelos V."/>
            <person name="Lage O.M."/>
        </authorList>
    </citation>
    <scope>NUCLEOTIDE SEQUENCE [LARGE SCALE GENOMIC DNA]</scope>
    <source>
        <strain evidence="3 4">ICT_H3.1</strain>
    </source>
</reference>
<protein>
    <submittedName>
        <fullName evidence="3">Chalcone isomerase family protein</fullName>
    </submittedName>
</protein>
<evidence type="ECO:0000313" key="4">
    <source>
        <dbReference type="Proteomes" id="UP001202961"/>
    </source>
</evidence>
<keyword evidence="3" id="KW-0413">Isomerase</keyword>
<dbReference type="RefSeq" id="WP_250928308.1">
    <property type="nucleotide sequence ID" value="NZ_JAMQBK010000024.1"/>
</dbReference>
<gene>
    <name evidence="3" type="ORF">NB063_08360</name>
</gene>
<dbReference type="Gene3D" id="3.50.70.10">
    <property type="match status" value="1"/>
</dbReference>
<accession>A0ABT0U167</accession>
<feature type="domain" description="Chalcone isomerase" evidence="2">
    <location>
        <begin position="28"/>
        <end position="185"/>
    </location>
</feature>
<keyword evidence="4" id="KW-1185">Reference proteome</keyword>
<evidence type="ECO:0000259" key="2">
    <source>
        <dbReference type="Pfam" id="PF16036"/>
    </source>
</evidence>
<evidence type="ECO:0000256" key="1">
    <source>
        <dbReference type="SAM" id="SignalP"/>
    </source>
</evidence>
<evidence type="ECO:0000313" key="3">
    <source>
        <dbReference type="EMBL" id="MCM2370640.1"/>
    </source>
</evidence>
<dbReference type="Pfam" id="PF16036">
    <property type="entry name" value="Chalcone_3"/>
    <property type="match status" value="1"/>
</dbReference>
<organism evidence="3 4">
    <name type="scientific">Aporhodopirellula aestuarii</name>
    <dbReference type="NCBI Taxonomy" id="2950107"/>
    <lineage>
        <taxon>Bacteria</taxon>
        <taxon>Pseudomonadati</taxon>
        <taxon>Planctomycetota</taxon>
        <taxon>Planctomycetia</taxon>
        <taxon>Pirellulales</taxon>
        <taxon>Pirellulaceae</taxon>
        <taxon>Aporhodopirellula</taxon>
    </lineage>
</organism>
<dbReference type="InterPro" id="IPR036298">
    <property type="entry name" value="Chalcone_isomerase_sf"/>
</dbReference>
<name>A0ABT0U167_9BACT</name>
<dbReference type="GO" id="GO:0016853">
    <property type="term" value="F:isomerase activity"/>
    <property type="evidence" value="ECO:0007669"/>
    <property type="project" value="UniProtKB-KW"/>
</dbReference>
<dbReference type="Proteomes" id="UP001202961">
    <property type="component" value="Unassembled WGS sequence"/>
</dbReference>
<keyword evidence="1" id="KW-0732">Signal</keyword>
<comment type="caution">
    <text evidence="3">The sequence shown here is derived from an EMBL/GenBank/DDBJ whole genome shotgun (WGS) entry which is preliminary data.</text>
</comment>
<dbReference type="InterPro" id="IPR016087">
    <property type="entry name" value="Chalcone_isomerase"/>
</dbReference>
<feature type="signal peptide" evidence="1">
    <location>
        <begin position="1"/>
        <end position="21"/>
    </location>
</feature>
<sequence>MPKLSSKITAILLLFVVTAMANDATAEDFPQQIQAGQHRLILNGSGSRTKYLLEMYVAGLYLSNETQSPAAIAGADEAMSIRIKITSGFVSQEKLVDSLTEGFRNATGGNVTPIQPQINQFRKCFAETITKGDTYDFIYLPKYGVAVHRNAKLKGVIAGIEFKKALFDIWLSDNPADENLKNAMLTKPTRR</sequence>
<dbReference type="EMBL" id="JAMQBK010000024">
    <property type="protein sequence ID" value="MCM2370640.1"/>
    <property type="molecule type" value="Genomic_DNA"/>
</dbReference>
<dbReference type="InterPro" id="IPR016088">
    <property type="entry name" value="Chalcone_isomerase_3-sand"/>
</dbReference>
<dbReference type="SUPFAM" id="SSF54626">
    <property type="entry name" value="Chalcone isomerase"/>
    <property type="match status" value="1"/>
</dbReference>
<proteinExistence type="predicted"/>
<feature type="chain" id="PRO_5045602163" evidence="1">
    <location>
        <begin position="22"/>
        <end position="191"/>
    </location>
</feature>